<dbReference type="EMBL" id="JAAIUW010000012">
    <property type="protein sequence ID" value="KAF7807804.1"/>
    <property type="molecule type" value="Genomic_DNA"/>
</dbReference>
<reference evidence="1" key="1">
    <citation type="submission" date="2020-09" db="EMBL/GenBank/DDBJ databases">
        <title>Genome-Enabled Discovery of Anthraquinone Biosynthesis in Senna tora.</title>
        <authorList>
            <person name="Kang S.-H."/>
            <person name="Pandey R.P."/>
            <person name="Lee C.-M."/>
            <person name="Sim J.-S."/>
            <person name="Jeong J.-T."/>
            <person name="Choi B.-S."/>
            <person name="Jung M."/>
            <person name="Ginzburg D."/>
            <person name="Zhao K."/>
            <person name="Won S.Y."/>
            <person name="Oh T.-J."/>
            <person name="Yu Y."/>
            <person name="Kim N.-H."/>
            <person name="Lee O.R."/>
            <person name="Lee T.-H."/>
            <person name="Bashyal P."/>
            <person name="Kim T.-S."/>
            <person name="Lee W.-H."/>
            <person name="Kawkins C."/>
            <person name="Kim C.-K."/>
            <person name="Kim J.S."/>
            <person name="Ahn B.O."/>
            <person name="Rhee S.Y."/>
            <person name="Sohng J.K."/>
        </authorList>
    </citation>
    <scope>NUCLEOTIDE SEQUENCE</scope>
    <source>
        <tissue evidence="1">Leaf</tissue>
    </source>
</reference>
<sequence>MEEVVSTYRPVVLETQGIPRGNYMI</sequence>
<gene>
    <name evidence="1" type="ORF">G2W53_039965</name>
</gene>
<name>A0A834SPM1_9FABA</name>
<comment type="caution">
    <text evidence="1">The sequence shown here is derived from an EMBL/GenBank/DDBJ whole genome shotgun (WGS) entry which is preliminary data.</text>
</comment>
<proteinExistence type="predicted"/>
<dbReference type="AlphaFoldDB" id="A0A834SPM1"/>
<keyword evidence="2" id="KW-1185">Reference proteome</keyword>
<protein>
    <submittedName>
        <fullName evidence="1">Uncharacterized protein</fullName>
    </submittedName>
</protein>
<dbReference type="Proteomes" id="UP000634136">
    <property type="component" value="Unassembled WGS sequence"/>
</dbReference>
<evidence type="ECO:0000313" key="1">
    <source>
        <dbReference type="EMBL" id="KAF7807804.1"/>
    </source>
</evidence>
<organism evidence="1 2">
    <name type="scientific">Senna tora</name>
    <dbReference type="NCBI Taxonomy" id="362788"/>
    <lineage>
        <taxon>Eukaryota</taxon>
        <taxon>Viridiplantae</taxon>
        <taxon>Streptophyta</taxon>
        <taxon>Embryophyta</taxon>
        <taxon>Tracheophyta</taxon>
        <taxon>Spermatophyta</taxon>
        <taxon>Magnoliopsida</taxon>
        <taxon>eudicotyledons</taxon>
        <taxon>Gunneridae</taxon>
        <taxon>Pentapetalae</taxon>
        <taxon>rosids</taxon>
        <taxon>fabids</taxon>
        <taxon>Fabales</taxon>
        <taxon>Fabaceae</taxon>
        <taxon>Caesalpinioideae</taxon>
        <taxon>Cassia clade</taxon>
        <taxon>Senna</taxon>
    </lineage>
</organism>
<accession>A0A834SPM1</accession>
<evidence type="ECO:0000313" key="2">
    <source>
        <dbReference type="Proteomes" id="UP000634136"/>
    </source>
</evidence>